<reference evidence="2" key="1">
    <citation type="submission" date="2016-06" db="UniProtKB">
        <authorList>
            <consortium name="WormBaseParasite"/>
        </authorList>
    </citation>
    <scope>IDENTIFICATION</scope>
</reference>
<dbReference type="AlphaFoldDB" id="A0A183E2U9"/>
<organism evidence="2">
    <name type="scientific">Gongylonema pulchrum</name>
    <dbReference type="NCBI Taxonomy" id="637853"/>
    <lineage>
        <taxon>Eukaryota</taxon>
        <taxon>Metazoa</taxon>
        <taxon>Ecdysozoa</taxon>
        <taxon>Nematoda</taxon>
        <taxon>Chromadorea</taxon>
        <taxon>Rhabditida</taxon>
        <taxon>Spirurina</taxon>
        <taxon>Spiruromorpha</taxon>
        <taxon>Spiruroidea</taxon>
        <taxon>Gongylonematidae</taxon>
        <taxon>Gongylonema</taxon>
    </lineage>
</organism>
<sequence>LVINKEEGEKEGDDSEELDEDEYEVERILDVDAVDGQVKYKGKKKRQRDESSESAGPVKSRKGSRAAKRTRKESSDDEKSGADDASFEKETTPKRRSSRRSTATAVAVKSEPVTRPSRRRNLEEKKEFSKEVTPKKTKNAWLYEAEDSDSSHTSKSNETDLDKTATMEQKNDEKSEILSKVQYHHSDSDESVKEEKAVKQVRGTHLDKTATMEQKNDEKSEILSKVQCHHSDSDESVKEEKAVKQVRGTHRKLAVSI</sequence>
<name>A0A183E2U9_9BILA</name>
<proteinExistence type="predicted"/>
<accession>A0A183E2U9</accession>
<feature type="compositionally biased region" description="Acidic residues" evidence="1">
    <location>
        <begin position="9"/>
        <end position="24"/>
    </location>
</feature>
<evidence type="ECO:0000256" key="1">
    <source>
        <dbReference type="SAM" id="MobiDB-lite"/>
    </source>
</evidence>
<feature type="compositionally biased region" description="Basic and acidic residues" evidence="1">
    <location>
        <begin position="120"/>
        <end position="134"/>
    </location>
</feature>
<feature type="compositionally biased region" description="Basic residues" evidence="1">
    <location>
        <begin position="59"/>
        <end position="71"/>
    </location>
</feature>
<dbReference type="WBParaSite" id="GPUH_0001531001-mRNA-1">
    <property type="protein sequence ID" value="GPUH_0001531001-mRNA-1"/>
    <property type="gene ID" value="GPUH_0001531001"/>
</dbReference>
<feature type="compositionally biased region" description="Basic and acidic residues" evidence="1">
    <location>
        <begin position="72"/>
        <end position="93"/>
    </location>
</feature>
<protein>
    <submittedName>
        <fullName evidence="2">BLVR domain-containing protein</fullName>
    </submittedName>
</protein>
<feature type="compositionally biased region" description="Basic and acidic residues" evidence="1">
    <location>
        <begin position="149"/>
        <end position="177"/>
    </location>
</feature>
<feature type="compositionally biased region" description="Basic and acidic residues" evidence="1">
    <location>
        <begin position="184"/>
        <end position="222"/>
    </location>
</feature>
<feature type="compositionally biased region" description="Basic and acidic residues" evidence="1">
    <location>
        <begin position="229"/>
        <end position="243"/>
    </location>
</feature>
<feature type="region of interest" description="Disordered" evidence="1">
    <location>
        <begin position="1"/>
        <end position="257"/>
    </location>
</feature>
<feature type="compositionally biased region" description="Basic residues" evidence="1">
    <location>
        <begin position="247"/>
        <end position="257"/>
    </location>
</feature>
<evidence type="ECO:0000313" key="2">
    <source>
        <dbReference type="WBParaSite" id="GPUH_0001531001-mRNA-1"/>
    </source>
</evidence>